<sequence length="319" mass="36378">MGGLCRTARNRELSLLGLLTSDVNPRDRIKKEIPYGNLIDAVIDPPPLYSCKGIGVKTKGPDVVKVVRLDLQEIFHGATKRMQVLRQEFSNDEESKTECREKVINIKIPPGTLPNTSFRYKEEGDRHPTKIPGDVVFITADKPHPIYTRDGPHLNMTKKIDLAKALCGFKFFVETIDQKKLLIAISDVIYPGYVKEMLGEGLPIVHEPSLRGSFNIFFHTVRQPLTLTIEGNRYAASDKQKYPEEVLARYICNFSSPVVSYWQQPPTYPQKLIHSLRSEKYFANAQMKVEPRTYSEAVIDWIEGANSFRNIVWKTARLQ</sequence>
<evidence type="ECO:0000256" key="5">
    <source>
        <dbReference type="ARBA" id="ARBA00023186"/>
    </source>
</evidence>
<dbReference type="EMBL" id="CAQQ02009773">
    <property type="status" value="NOT_ANNOTATED_CDS"/>
    <property type="molecule type" value="Genomic_DNA"/>
</dbReference>
<dbReference type="InterPro" id="IPR008971">
    <property type="entry name" value="HSP40/DnaJ_pept-bd"/>
</dbReference>
<dbReference type="STRING" id="36166.T1GE02"/>
<keyword evidence="4" id="KW-0862">Zinc</keyword>
<reference evidence="7" key="2">
    <citation type="submission" date="2015-06" db="UniProtKB">
        <authorList>
            <consortium name="EnsemblMetazoa"/>
        </authorList>
    </citation>
    <scope>IDENTIFICATION</scope>
</reference>
<accession>T1GE02</accession>
<dbReference type="EMBL" id="CAQQ02009772">
    <property type="status" value="NOT_ANNOTATED_CDS"/>
    <property type="molecule type" value="Genomic_DNA"/>
</dbReference>
<protein>
    <recommendedName>
        <fullName evidence="6">Chaperone DnaJ C-terminal domain-containing protein</fullName>
    </recommendedName>
</protein>
<dbReference type="GO" id="GO:0008270">
    <property type="term" value="F:zinc ion binding"/>
    <property type="evidence" value="ECO:0007669"/>
    <property type="project" value="UniProtKB-KW"/>
</dbReference>
<dbReference type="Pfam" id="PF01556">
    <property type="entry name" value="DnaJ_C"/>
    <property type="match status" value="1"/>
</dbReference>
<dbReference type="SUPFAM" id="SSF49493">
    <property type="entry name" value="HSP40/DnaJ peptide-binding domain"/>
    <property type="match status" value="2"/>
</dbReference>
<keyword evidence="3" id="KW-0863">Zinc-finger</keyword>
<dbReference type="PANTHER" id="PTHR24078:SF519">
    <property type="entry name" value="DNAJ HOMOLOG SUBFAMILY B MEMBER 13"/>
    <property type="match status" value="1"/>
</dbReference>
<dbReference type="GO" id="GO:0051087">
    <property type="term" value="F:protein-folding chaperone binding"/>
    <property type="evidence" value="ECO:0007669"/>
    <property type="project" value="TreeGrafter"/>
</dbReference>
<evidence type="ECO:0000256" key="3">
    <source>
        <dbReference type="ARBA" id="ARBA00022771"/>
    </source>
</evidence>
<dbReference type="GO" id="GO:0005829">
    <property type="term" value="C:cytosol"/>
    <property type="evidence" value="ECO:0007669"/>
    <property type="project" value="TreeGrafter"/>
</dbReference>
<proteinExistence type="predicted"/>
<keyword evidence="5" id="KW-0143">Chaperone</keyword>
<organism evidence="7 8">
    <name type="scientific">Megaselia scalaris</name>
    <name type="common">Humpbacked fly</name>
    <name type="synonym">Phora scalaris</name>
    <dbReference type="NCBI Taxonomy" id="36166"/>
    <lineage>
        <taxon>Eukaryota</taxon>
        <taxon>Metazoa</taxon>
        <taxon>Ecdysozoa</taxon>
        <taxon>Arthropoda</taxon>
        <taxon>Hexapoda</taxon>
        <taxon>Insecta</taxon>
        <taxon>Pterygota</taxon>
        <taxon>Neoptera</taxon>
        <taxon>Endopterygota</taxon>
        <taxon>Diptera</taxon>
        <taxon>Brachycera</taxon>
        <taxon>Muscomorpha</taxon>
        <taxon>Platypezoidea</taxon>
        <taxon>Phoridae</taxon>
        <taxon>Megaseliini</taxon>
        <taxon>Megaselia</taxon>
    </lineage>
</organism>
<evidence type="ECO:0000313" key="7">
    <source>
        <dbReference type="EnsemblMetazoa" id="MESCA001557-PA"/>
    </source>
</evidence>
<evidence type="ECO:0000313" key="8">
    <source>
        <dbReference type="Proteomes" id="UP000015102"/>
    </source>
</evidence>
<keyword evidence="2" id="KW-0677">Repeat</keyword>
<reference evidence="8" key="1">
    <citation type="submission" date="2013-02" db="EMBL/GenBank/DDBJ databases">
        <authorList>
            <person name="Hughes D."/>
        </authorList>
    </citation>
    <scope>NUCLEOTIDE SEQUENCE</scope>
    <source>
        <strain>Durham</strain>
        <strain evidence="8">NC isolate 2 -- Noor lab</strain>
    </source>
</reference>
<dbReference type="AlphaFoldDB" id="T1GE02"/>
<dbReference type="GO" id="GO:0051082">
    <property type="term" value="F:unfolded protein binding"/>
    <property type="evidence" value="ECO:0007669"/>
    <property type="project" value="InterPro"/>
</dbReference>
<dbReference type="InterPro" id="IPR051339">
    <property type="entry name" value="DnaJ_subfamily_B"/>
</dbReference>
<evidence type="ECO:0000259" key="6">
    <source>
        <dbReference type="Pfam" id="PF01556"/>
    </source>
</evidence>
<dbReference type="HOGENOM" id="CLU_872342_0_0_1"/>
<dbReference type="EMBL" id="CAQQ02009774">
    <property type="status" value="NOT_ANNOTATED_CDS"/>
    <property type="molecule type" value="Genomic_DNA"/>
</dbReference>
<keyword evidence="1" id="KW-0479">Metal-binding</keyword>
<name>T1GE02_MEGSC</name>
<evidence type="ECO:0000256" key="4">
    <source>
        <dbReference type="ARBA" id="ARBA00022833"/>
    </source>
</evidence>
<evidence type="ECO:0000256" key="2">
    <source>
        <dbReference type="ARBA" id="ARBA00022737"/>
    </source>
</evidence>
<dbReference type="FunFam" id="2.60.260.20:FF:000003">
    <property type="entry name" value="DnaJ subfamily A member 2"/>
    <property type="match status" value="1"/>
</dbReference>
<dbReference type="Proteomes" id="UP000015102">
    <property type="component" value="Unassembled WGS sequence"/>
</dbReference>
<dbReference type="InterPro" id="IPR002939">
    <property type="entry name" value="DnaJ_C"/>
</dbReference>
<keyword evidence="8" id="KW-1185">Reference proteome</keyword>
<dbReference type="GO" id="GO:0006457">
    <property type="term" value="P:protein folding"/>
    <property type="evidence" value="ECO:0007669"/>
    <property type="project" value="InterPro"/>
</dbReference>
<dbReference type="EMBL" id="CAQQ02009771">
    <property type="status" value="NOT_ANNOTATED_CDS"/>
    <property type="molecule type" value="Genomic_DNA"/>
</dbReference>
<dbReference type="Gene3D" id="2.60.260.20">
    <property type="entry name" value="Urease metallochaperone UreE, N-terminal domain"/>
    <property type="match status" value="2"/>
</dbReference>
<feature type="domain" description="Chaperone DnaJ C-terminal" evidence="6">
    <location>
        <begin position="67"/>
        <end position="218"/>
    </location>
</feature>
<dbReference type="EnsemblMetazoa" id="MESCA001557-RA">
    <property type="protein sequence ID" value="MESCA001557-PA"/>
    <property type="gene ID" value="MESCA001557"/>
</dbReference>
<dbReference type="CDD" id="cd10747">
    <property type="entry name" value="DnaJ_C"/>
    <property type="match status" value="1"/>
</dbReference>
<dbReference type="PANTHER" id="PTHR24078">
    <property type="entry name" value="DNAJ HOMOLOG SUBFAMILY C MEMBER"/>
    <property type="match status" value="1"/>
</dbReference>
<evidence type="ECO:0000256" key="1">
    <source>
        <dbReference type="ARBA" id="ARBA00022723"/>
    </source>
</evidence>